<dbReference type="InterPro" id="IPR011333">
    <property type="entry name" value="SKP1/BTB/POZ_sf"/>
</dbReference>
<organism evidence="4 5">
    <name type="scientific">Canavalia gladiata</name>
    <name type="common">Sword bean</name>
    <name type="synonym">Dolichos gladiatus</name>
    <dbReference type="NCBI Taxonomy" id="3824"/>
    <lineage>
        <taxon>Eukaryota</taxon>
        <taxon>Viridiplantae</taxon>
        <taxon>Streptophyta</taxon>
        <taxon>Embryophyta</taxon>
        <taxon>Tracheophyta</taxon>
        <taxon>Spermatophyta</taxon>
        <taxon>Magnoliopsida</taxon>
        <taxon>eudicotyledons</taxon>
        <taxon>Gunneridae</taxon>
        <taxon>Pentapetalae</taxon>
        <taxon>rosids</taxon>
        <taxon>fabids</taxon>
        <taxon>Fabales</taxon>
        <taxon>Fabaceae</taxon>
        <taxon>Papilionoideae</taxon>
        <taxon>50 kb inversion clade</taxon>
        <taxon>NPAAA clade</taxon>
        <taxon>indigoferoid/millettioid clade</taxon>
        <taxon>Phaseoleae</taxon>
        <taxon>Canavalia</taxon>
    </lineage>
</organism>
<dbReference type="PANTHER" id="PTHR46672">
    <property type="entry name" value="OS08G0495500 PROTEIN-RELATED"/>
    <property type="match status" value="1"/>
</dbReference>
<comment type="pathway">
    <text evidence="2">Protein modification; protein ubiquitination.</text>
</comment>
<reference evidence="4 5" key="1">
    <citation type="submission" date="2024-01" db="EMBL/GenBank/DDBJ databases">
        <title>The genomes of 5 underutilized Papilionoideae crops provide insights into root nodulation and disease resistanc.</title>
        <authorList>
            <person name="Jiang F."/>
        </authorList>
    </citation>
    <scope>NUCLEOTIDE SEQUENCE [LARGE SCALE GENOMIC DNA]</scope>
    <source>
        <strain evidence="4">LVBAO_FW01</strain>
        <tissue evidence="4">Leaves</tissue>
    </source>
</reference>
<gene>
    <name evidence="4" type="ORF">VNO77_29634</name>
</gene>
<comment type="subcellular location">
    <subcellularLocation>
        <location evidence="1">Endomembrane system</location>
        <topology evidence="1">Peripheral membrane protein</topology>
    </subcellularLocation>
</comment>
<protein>
    <recommendedName>
        <fullName evidence="3">BTB domain-containing protein</fullName>
    </recommendedName>
</protein>
<name>A0AAN9KMD1_CANGL</name>
<dbReference type="GO" id="GO:0012505">
    <property type="term" value="C:endomembrane system"/>
    <property type="evidence" value="ECO:0007669"/>
    <property type="project" value="UniProtKB-SubCell"/>
</dbReference>
<dbReference type="PANTHER" id="PTHR46672:SF4">
    <property type="entry name" value="OS08G0495500 PROTEIN"/>
    <property type="match status" value="1"/>
</dbReference>
<dbReference type="CDD" id="cd14733">
    <property type="entry name" value="BACK"/>
    <property type="match status" value="1"/>
</dbReference>
<evidence type="ECO:0000313" key="5">
    <source>
        <dbReference type="Proteomes" id="UP001367508"/>
    </source>
</evidence>
<evidence type="ECO:0000313" key="4">
    <source>
        <dbReference type="EMBL" id="KAK7320295.1"/>
    </source>
</evidence>
<dbReference type="EMBL" id="JAYMYQ010000007">
    <property type="protein sequence ID" value="KAK7320295.1"/>
    <property type="molecule type" value="Genomic_DNA"/>
</dbReference>
<comment type="caution">
    <text evidence="4">The sequence shown here is derived from an EMBL/GenBank/DDBJ whole genome shotgun (WGS) entry which is preliminary data.</text>
</comment>
<keyword evidence="5" id="KW-1185">Reference proteome</keyword>
<evidence type="ECO:0000256" key="1">
    <source>
        <dbReference type="ARBA" id="ARBA00004184"/>
    </source>
</evidence>
<feature type="domain" description="BTB" evidence="3">
    <location>
        <begin position="159"/>
        <end position="220"/>
    </location>
</feature>
<dbReference type="SMART" id="SM00225">
    <property type="entry name" value="BTB"/>
    <property type="match status" value="1"/>
</dbReference>
<accession>A0AAN9KMD1</accession>
<evidence type="ECO:0000256" key="2">
    <source>
        <dbReference type="ARBA" id="ARBA00004906"/>
    </source>
</evidence>
<dbReference type="Pfam" id="PF00651">
    <property type="entry name" value="BTB"/>
    <property type="match status" value="1"/>
</dbReference>
<dbReference type="SUPFAM" id="SSF54695">
    <property type="entry name" value="POZ domain"/>
    <property type="match status" value="1"/>
</dbReference>
<dbReference type="PROSITE" id="PS50097">
    <property type="entry name" value="BTB"/>
    <property type="match status" value="1"/>
</dbReference>
<dbReference type="InterPro" id="IPR044714">
    <property type="entry name" value="AtSIBP1-like"/>
</dbReference>
<evidence type="ECO:0000259" key="3">
    <source>
        <dbReference type="PROSITE" id="PS50097"/>
    </source>
</evidence>
<proteinExistence type="predicted"/>
<dbReference type="InterPro" id="IPR000210">
    <property type="entry name" value="BTB/POZ_dom"/>
</dbReference>
<dbReference type="Proteomes" id="UP001367508">
    <property type="component" value="Unassembled WGS sequence"/>
</dbReference>
<dbReference type="CDD" id="cd18186">
    <property type="entry name" value="BTB_POZ_ZBTB_KLHL-like"/>
    <property type="match status" value="1"/>
</dbReference>
<dbReference type="AlphaFoldDB" id="A0AAN9KMD1"/>
<sequence length="326" mass="37605">MNQSLYTVQTTSRLAQWTIRNLPSSSYRKSDPFRIAIWNWHLSVENNRVSCLKLYPQFSNLTPIVSFNIRFLTSLRHHKPFAHSEIKDKLLSNTEGFVWLIEVPLPSNFIIHIDFLHFKTASPNGEEPCSICPSRFLEQRSNATALDSLGRMLTQSIHTDITINVDDSHGSIKAHRAVLAAQSPVFRSMFSHNLKENHHSTINISDMSIEATQSFLNYLYGTIKHEEFLTHRMALLHAADKYDIYDLRETCQESLLQDIDADNVLERLQIASLYQLPNLKTACMNYLVKFGKIFDIRDDFTSFLQTADRELISELFHQILDAWTGL</sequence>
<dbReference type="Gene3D" id="3.30.710.10">
    <property type="entry name" value="Potassium Channel Kv1.1, Chain A"/>
    <property type="match status" value="1"/>
</dbReference>